<dbReference type="AlphaFoldDB" id="A0A0E0A9Q8"/>
<dbReference type="Gramene" id="OGLUM06G16100.1">
    <property type="protein sequence ID" value="OGLUM06G16100.1"/>
    <property type="gene ID" value="OGLUM06G16100"/>
</dbReference>
<name>A0A0E0A9Q8_9ORYZ</name>
<reference evidence="2" key="1">
    <citation type="submission" date="2015-04" db="UniProtKB">
        <authorList>
            <consortium name="EnsemblPlants"/>
        </authorList>
    </citation>
    <scope>IDENTIFICATION</scope>
</reference>
<reference evidence="2" key="2">
    <citation type="submission" date="2018-05" db="EMBL/GenBank/DDBJ databases">
        <title>OgluRS3 (Oryza glumaepatula Reference Sequence Version 3).</title>
        <authorList>
            <person name="Zhang J."/>
            <person name="Kudrna D."/>
            <person name="Lee S."/>
            <person name="Talag J."/>
            <person name="Welchert J."/>
            <person name="Wing R.A."/>
        </authorList>
    </citation>
    <scope>NUCLEOTIDE SEQUENCE [LARGE SCALE GENOMIC DNA]</scope>
</reference>
<feature type="region of interest" description="Disordered" evidence="1">
    <location>
        <begin position="1"/>
        <end position="45"/>
    </location>
</feature>
<evidence type="ECO:0000313" key="2">
    <source>
        <dbReference type="EnsemblPlants" id="OGLUM06G16100.1"/>
    </source>
</evidence>
<evidence type="ECO:0000313" key="3">
    <source>
        <dbReference type="Proteomes" id="UP000026961"/>
    </source>
</evidence>
<dbReference type="EnsemblPlants" id="OGLUM06G16100.1">
    <property type="protein sequence ID" value="OGLUM06G16100.1"/>
    <property type="gene ID" value="OGLUM06G16100"/>
</dbReference>
<organism evidence="2">
    <name type="scientific">Oryza glumipatula</name>
    <dbReference type="NCBI Taxonomy" id="40148"/>
    <lineage>
        <taxon>Eukaryota</taxon>
        <taxon>Viridiplantae</taxon>
        <taxon>Streptophyta</taxon>
        <taxon>Embryophyta</taxon>
        <taxon>Tracheophyta</taxon>
        <taxon>Spermatophyta</taxon>
        <taxon>Magnoliopsida</taxon>
        <taxon>Liliopsida</taxon>
        <taxon>Poales</taxon>
        <taxon>Poaceae</taxon>
        <taxon>BOP clade</taxon>
        <taxon>Oryzoideae</taxon>
        <taxon>Oryzeae</taxon>
        <taxon>Oryzinae</taxon>
        <taxon>Oryza</taxon>
    </lineage>
</organism>
<dbReference type="HOGENOM" id="CLU_2137391_0_0_1"/>
<evidence type="ECO:0000256" key="1">
    <source>
        <dbReference type="SAM" id="MobiDB-lite"/>
    </source>
</evidence>
<feature type="compositionally biased region" description="Basic and acidic residues" evidence="1">
    <location>
        <begin position="34"/>
        <end position="45"/>
    </location>
</feature>
<keyword evidence="3" id="KW-1185">Reference proteome</keyword>
<proteinExistence type="predicted"/>
<dbReference type="Proteomes" id="UP000026961">
    <property type="component" value="Chromosome 6"/>
</dbReference>
<protein>
    <submittedName>
        <fullName evidence="2">Uncharacterized protein</fullName>
    </submittedName>
</protein>
<accession>A0A0E0A9Q8</accession>
<feature type="compositionally biased region" description="Basic and acidic residues" evidence="1">
    <location>
        <begin position="1"/>
        <end position="10"/>
    </location>
</feature>
<sequence>MGNWRQRDELPTMVPCIQRQPRRRRARPSSGSSIHEEADSQRREKIVIHVDADNEMVGDEAPPYKEVRREGGRHPLGSTLELTACGLDTAAWCPLPAHSMFDKMSMRARRSEG</sequence>